<evidence type="ECO:0000256" key="11">
    <source>
        <dbReference type="SAM" id="Phobius"/>
    </source>
</evidence>
<dbReference type="Proteomes" id="UP000297834">
    <property type="component" value="Unassembled WGS sequence"/>
</dbReference>
<dbReference type="OrthoDB" id="7054914at2"/>
<reference evidence="13 14" key="1">
    <citation type="submission" date="2019-03" db="EMBL/GenBank/DDBJ databases">
        <title>Alkanindiges illinoisensis: a potential pathogenic isolated from ascites of a gastric cancer patient with abdominal metastasis.</title>
        <authorList>
            <person name="Hu X."/>
            <person name="Yang B."/>
            <person name="Yan X."/>
            <person name="Lin L."/>
            <person name="Zhao H."/>
            <person name="Zhou F."/>
            <person name="Su B."/>
            <person name="Chen J."/>
            <person name="Rui Y."/>
            <person name="Wang Q."/>
            <person name="Zheng L."/>
        </authorList>
    </citation>
    <scope>NUCLEOTIDE SEQUENCE [LARGE SCALE GENOMIC DNA]</scope>
    <source>
        <strain evidence="13 14">NFYY 23406</strain>
    </source>
</reference>
<sequence>MDFLTIVGYILAALAIALGLYLMLRKNTTSENTTTATEQAATEQVMLDDADSNITTAHENGRIPVVPRHVRDQIRQAPSLATATTTANSPAQPSTNHAQVNSKTIAEDDLDKNNFDKNDFNDTDFDESDFDKKDFNQSNFNKDNDLLADAPAIKADRTADSLDDTLNDDHADQGRNNEATSSPITTQQAQVQTQAQVQALAESSKPDQDPVEDTFDQALAQLEAATSADDSIIDDELEDTTASSKHIGKSDTEQLNAAKDTLATADVEEWQGESALLDAHLEDQERRDDESALAQAEHIVALYVMPTASRALSGERTIQLLRQFGLRYGEMALFHRFADSDGTGPLMFSVLRYTSEGPSGFDLETLPSEQVEGLAFFLALPSKHAVAGYDTMVSISTLLAREIHGQVYDEHMNQLSPQLREHYRHFVLEYRTPA</sequence>
<feature type="region of interest" description="Disordered" evidence="10">
    <location>
        <begin position="162"/>
        <end position="212"/>
    </location>
</feature>
<dbReference type="Pfam" id="PF04354">
    <property type="entry name" value="ZipA_C"/>
    <property type="match status" value="1"/>
</dbReference>
<feature type="compositionally biased region" description="Low complexity" evidence="10">
    <location>
        <begin position="185"/>
        <end position="199"/>
    </location>
</feature>
<keyword evidence="2 9" id="KW-0997">Cell inner membrane</keyword>
<evidence type="ECO:0000256" key="1">
    <source>
        <dbReference type="ARBA" id="ARBA00022475"/>
    </source>
</evidence>
<dbReference type="GO" id="GO:0032153">
    <property type="term" value="C:cell division site"/>
    <property type="evidence" value="ECO:0007669"/>
    <property type="project" value="TreeGrafter"/>
</dbReference>
<keyword evidence="5 11" id="KW-1133">Transmembrane helix</keyword>
<keyword evidence="3 8" id="KW-0132">Cell division</keyword>
<dbReference type="RefSeq" id="WP_134243811.1">
    <property type="nucleotide sequence ID" value="NZ_SNTY01000014.1"/>
</dbReference>
<feature type="compositionally biased region" description="Basic and acidic residues" evidence="10">
    <location>
        <begin position="111"/>
        <end position="120"/>
    </location>
</feature>
<evidence type="ECO:0000256" key="5">
    <source>
        <dbReference type="ARBA" id="ARBA00022989"/>
    </source>
</evidence>
<comment type="similarity">
    <text evidence="8">Belongs to the ZipA family.</text>
</comment>
<evidence type="ECO:0000259" key="12">
    <source>
        <dbReference type="SMART" id="SM00771"/>
    </source>
</evidence>
<feature type="transmembrane region" description="Helical" evidence="11">
    <location>
        <begin position="6"/>
        <end position="24"/>
    </location>
</feature>
<comment type="function">
    <text evidence="8">Essential cell division protein that stabilizes the FtsZ protofilaments by cross-linking them and that serves as a cytoplasmic membrane anchor for the Z ring. Also required for the recruitment to the septal ring of downstream cell division proteins.</text>
</comment>
<keyword evidence="4 9" id="KW-0812">Transmembrane</keyword>
<keyword evidence="14" id="KW-1185">Reference proteome</keyword>
<feature type="region of interest" description="Disordered" evidence="10">
    <location>
        <begin position="80"/>
        <end position="143"/>
    </location>
</feature>
<accession>A0A4Y7XFB8</accession>
<dbReference type="PANTHER" id="PTHR38685:SF1">
    <property type="entry name" value="CELL DIVISION PROTEIN ZIPA"/>
    <property type="match status" value="1"/>
</dbReference>
<dbReference type="InterPro" id="IPR036765">
    <property type="entry name" value="ZipA_FtsZ-bd_C_sf"/>
</dbReference>
<proteinExistence type="inferred from homology"/>
<comment type="caution">
    <text evidence="13">The sequence shown here is derived from an EMBL/GenBank/DDBJ whole genome shotgun (WGS) entry which is preliminary data.</text>
</comment>
<dbReference type="STRING" id="1120977.GCA_000619845_02985"/>
<dbReference type="InterPro" id="IPR011919">
    <property type="entry name" value="Cell_div_ZipA"/>
</dbReference>
<keyword evidence="6 9" id="KW-0472">Membrane</keyword>
<evidence type="ECO:0000256" key="10">
    <source>
        <dbReference type="SAM" id="MobiDB-lite"/>
    </source>
</evidence>
<evidence type="ECO:0000313" key="14">
    <source>
        <dbReference type="Proteomes" id="UP000297834"/>
    </source>
</evidence>
<evidence type="ECO:0000256" key="2">
    <source>
        <dbReference type="ARBA" id="ARBA00022519"/>
    </source>
</evidence>
<dbReference type="AlphaFoldDB" id="A0A4Y7XFB8"/>
<evidence type="ECO:0000256" key="7">
    <source>
        <dbReference type="ARBA" id="ARBA00023306"/>
    </source>
</evidence>
<dbReference type="SUPFAM" id="SSF64383">
    <property type="entry name" value="Cell-division protein ZipA, C-terminal domain"/>
    <property type="match status" value="1"/>
</dbReference>
<evidence type="ECO:0000256" key="8">
    <source>
        <dbReference type="RuleBase" id="RU003612"/>
    </source>
</evidence>
<dbReference type="SMART" id="SM00771">
    <property type="entry name" value="ZipA_C"/>
    <property type="match status" value="1"/>
</dbReference>
<name>A0A4Y7XFB8_9GAMM</name>
<evidence type="ECO:0000256" key="9">
    <source>
        <dbReference type="RuleBase" id="RU003613"/>
    </source>
</evidence>
<evidence type="ECO:0000256" key="4">
    <source>
        <dbReference type="ARBA" id="ARBA00022692"/>
    </source>
</evidence>
<dbReference type="GO" id="GO:0005886">
    <property type="term" value="C:plasma membrane"/>
    <property type="evidence" value="ECO:0007669"/>
    <property type="project" value="UniProtKB-SubCell"/>
</dbReference>
<protein>
    <recommendedName>
        <fullName evidence="8">Cell division protein ZipA</fullName>
    </recommendedName>
</protein>
<dbReference type="GO" id="GO:0000917">
    <property type="term" value="P:division septum assembly"/>
    <property type="evidence" value="ECO:0007669"/>
    <property type="project" value="TreeGrafter"/>
</dbReference>
<dbReference type="Gene3D" id="3.30.1400.10">
    <property type="entry name" value="ZipA, C-terminal FtsZ-binding domain"/>
    <property type="match status" value="1"/>
</dbReference>
<organism evidence="13 14">
    <name type="scientific">Alkanindiges illinoisensis</name>
    <dbReference type="NCBI Taxonomy" id="197183"/>
    <lineage>
        <taxon>Bacteria</taxon>
        <taxon>Pseudomonadati</taxon>
        <taxon>Pseudomonadota</taxon>
        <taxon>Gammaproteobacteria</taxon>
        <taxon>Moraxellales</taxon>
        <taxon>Moraxellaceae</taxon>
        <taxon>Alkanindiges</taxon>
    </lineage>
</organism>
<dbReference type="InterPro" id="IPR007449">
    <property type="entry name" value="ZipA_FtsZ-bd_C"/>
</dbReference>
<evidence type="ECO:0000256" key="3">
    <source>
        <dbReference type="ARBA" id="ARBA00022618"/>
    </source>
</evidence>
<feature type="domain" description="ZipA C-terminal FtsZ-binding" evidence="12">
    <location>
        <begin position="296"/>
        <end position="427"/>
    </location>
</feature>
<feature type="compositionally biased region" description="Polar residues" evidence="10">
    <location>
        <begin position="80"/>
        <end position="104"/>
    </location>
</feature>
<dbReference type="EMBL" id="SNTY01000014">
    <property type="protein sequence ID" value="TEU29366.1"/>
    <property type="molecule type" value="Genomic_DNA"/>
</dbReference>
<gene>
    <name evidence="13" type="ORF">E2B99_04725</name>
</gene>
<comment type="subcellular location">
    <subcellularLocation>
        <location evidence="9">Cell inner membrane</location>
        <topology evidence="9">Single-pass type I membrane protein</topology>
    </subcellularLocation>
</comment>
<keyword evidence="1 9" id="KW-1003">Cell membrane</keyword>
<evidence type="ECO:0000313" key="13">
    <source>
        <dbReference type="EMBL" id="TEU29366.1"/>
    </source>
</evidence>
<dbReference type="PANTHER" id="PTHR38685">
    <property type="entry name" value="CELL DIVISION PROTEIN ZIPA"/>
    <property type="match status" value="1"/>
</dbReference>
<evidence type="ECO:0000256" key="6">
    <source>
        <dbReference type="ARBA" id="ARBA00023136"/>
    </source>
</evidence>
<keyword evidence="7 8" id="KW-0131">Cell cycle</keyword>